<name>M4BE29_HYAAE</name>
<dbReference type="AlphaFoldDB" id="M4BE29"/>
<dbReference type="EMBL" id="JH598169">
    <property type="status" value="NOT_ANNOTATED_CDS"/>
    <property type="molecule type" value="Genomic_DNA"/>
</dbReference>
<dbReference type="InParanoid" id="M4BE29"/>
<evidence type="ECO:0000313" key="1">
    <source>
        <dbReference type="EnsemblProtists" id="HpaP804547"/>
    </source>
</evidence>
<protein>
    <submittedName>
        <fullName evidence="1">Uncharacterized protein</fullName>
    </submittedName>
</protein>
<dbReference type="HOGENOM" id="CLU_1581513_0_0_1"/>
<dbReference type="EnsemblProtists" id="HpaT804547">
    <property type="protein sequence ID" value="HpaP804547"/>
    <property type="gene ID" value="HpaG804547"/>
</dbReference>
<reference evidence="2" key="1">
    <citation type="journal article" date="2010" name="Science">
        <title>Signatures of adaptation to obligate biotrophy in the Hyaloperonospora arabidopsidis genome.</title>
        <authorList>
            <person name="Baxter L."/>
            <person name="Tripathy S."/>
            <person name="Ishaque N."/>
            <person name="Boot N."/>
            <person name="Cabral A."/>
            <person name="Kemen E."/>
            <person name="Thines M."/>
            <person name="Ah-Fong A."/>
            <person name="Anderson R."/>
            <person name="Badejoko W."/>
            <person name="Bittner-Eddy P."/>
            <person name="Boore J.L."/>
            <person name="Chibucos M.C."/>
            <person name="Coates M."/>
            <person name="Dehal P."/>
            <person name="Delehaunty K."/>
            <person name="Dong S."/>
            <person name="Downton P."/>
            <person name="Dumas B."/>
            <person name="Fabro G."/>
            <person name="Fronick C."/>
            <person name="Fuerstenberg S.I."/>
            <person name="Fulton L."/>
            <person name="Gaulin E."/>
            <person name="Govers F."/>
            <person name="Hughes L."/>
            <person name="Humphray S."/>
            <person name="Jiang R.H."/>
            <person name="Judelson H."/>
            <person name="Kamoun S."/>
            <person name="Kyung K."/>
            <person name="Meijer H."/>
            <person name="Minx P."/>
            <person name="Morris P."/>
            <person name="Nelson J."/>
            <person name="Phuntumart V."/>
            <person name="Qutob D."/>
            <person name="Rehmany A."/>
            <person name="Rougon-Cardoso A."/>
            <person name="Ryden P."/>
            <person name="Torto-Alalibo T."/>
            <person name="Studholme D."/>
            <person name="Wang Y."/>
            <person name="Win J."/>
            <person name="Wood J."/>
            <person name="Clifton S.W."/>
            <person name="Rogers J."/>
            <person name="Van den Ackerveken G."/>
            <person name="Jones J.D."/>
            <person name="McDowell J.M."/>
            <person name="Beynon J."/>
            <person name="Tyler B.M."/>
        </authorList>
    </citation>
    <scope>NUCLEOTIDE SEQUENCE [LARGE SCALE GENOMIC DNA]</scope>
    <source>
        <strain evidence="2">Emoy2</strain>
    </source>
</reference>
<sequence>MSCGFTPIVPQAFSPFLNVLVAPYRPNLEMNTRVNVSSAAIPLMMWCTRWPDARFTLVRFRRAGIRVEDLCLPRANATKSWSIIQGYFGLVTKQHDPDIAQVVHSVSHTSLVLSCACGVRTLCNSQFRAPLALTFSFGIVTSVCFERYDTVASHPVFSVRFFNSDAYCI</sequence>
<accession>M4BE29</accession>
<proteinExistence type="predicted"/>
<dbReference type="VEuPathDB" id="FungiDB:HpaG804547"/>
<organism evidence="1 2">
    <name type="scientific">Hyaloperonospora arabidopsidis (strain Emoy2)</name>
    <name type="common">Downy mildew agent</name>
    <name type="synonym">Peronospora arabidopsidis</name>
    <dbReference type="NCBI Taxonomy" id="559515"/>
    <lineage>
        <taxon>Eukaryota</taxon>
        <taxon>Sar</taxon>
        <taxon>Stramenopiles</taxon>
        <taxon>Oomycota</taxon>
        <taxon>Peronosporomycetes</taxon>
        <taxon>Peronosporales</taxon>
        <taxon>Peronosporaceae</taxon>
        <taxon>Hyaloperonospora</taxon>
    </lineage>
</organism>
<dbReference type="Proteomes" id="UP000011713">
    <property type="component" value="Unassembled WGS sequence"/>
</dbReference>
<reference evidence="1" key="2">
    <citation type="submission" date="2015-06" db="UniProtKB">
        <authorList>
            <consortium name="EnsemblProtists"/>
        </authorList>
    </citation>
    <scope>IDENTIFICATION</scope>
    <source>
        <strain evidence="1">Emoy2</strain>
    </source>
</reference>
<evidence type="ECO:0000313" key="2">
    <source>
        <dbReference type="Proteomes" id="UP000011713"/>
    </source>
</evidence>
<keyword evidence="2" id="KW-1185">Reference proteome</keyword>